<evidence type="ECO:0000256" key="5">
    <source>
        <dbReference type="ARBA" id="ARBA00022958"/>
    </source>
</evidence>
<dbReference type="AlphaFoldDB" id="A0A133UYA5"/>
<keyword evidence="5" id="KW-0630">Potassium</keyword>
<dbReference type="GO" id="GO:0046872">
    <property type="term" value="F:metal ion binding"/>
    <property type="evidence" value="ECO:0007669"/>
    <property type="project" value="UniProtKB-KW"/>
</dbReference>
<protein>
    <recommendedName>
        <fullName evidence="8">Coenzyme F420:L-glutamate ligase-like domain-containing protein</fullName>
    </recommendedName>
</protein>
<keyword evidence="7" id="KW-0464">Manganese</keyword>
<dbReference type="Gene3D" id="3.30.1330.100">
    <property type="entry name" value="CofE-like"/>
    <property type="match status" value="1"/>
</dbReference>
<comment type="caution">
    <text evidence="9">The sequence shown here is derived from an EMBL/GenBank/DDBJ whole genome shotgun (WGS) entry which is preliminary data.</text>
</comment>
<dbReference type="Gene3D" id="3.90.1660.10">
    <property type="entry name" value="CofE-like domain"/>
    <property type="match status" value="1"/>
</dbReference>
<evidence type="ECO:0000256" key="1">
    <source>
        <dbReference type="ARBA" id="ARBA00022598"/>
    </source>
</evidence>
<evidence type="ECO:0000313" key="10">
    <source>
        <dbReference type="Proteomes" id="UP000070520"/>
    </source>
</evidence>
<dbReference type="InterPro" id="IPR008225">
    <property type="entry name" value="F420-0_g-glutamyl_ligase"/>
</dbReference>
<evidence type="ECO:0000256" key="7">
    <source>
        <dbReference type="ARBA" id="ARBA00023211"/>
    </source>
</evidence>
<evidence type="ECO:0000256" key="3">
    <source>
        <dbReference type="ARBA" id="ARBA00022741"/>
    </source>
</evidence>
<evidence type="ECO:0000313" key="9">
    <source>
        <dbReference type="EMBL" id="KXA99157.1"/>
    </source>
</evidence>
<keyword evidence="4" id="KW-0460">Magnesium</keyword>
<dbReference type="SUPFAM" id="SSF144010">
    <property type="entry name" value="CofE-like"/>
    <property type="match status" value="1"/>
</dbReference>
<dbReference type="EMBL" id="LHXW01000065">
    <property type="protein sequence ID" value="KXA99157.1"/>
    <property type="molecule type" value="Genomic_DNA"/>
</dbReference>
<dbReference type="GO" id="GO:0052618">
    <property type="term" value="F:coenzyme F420-0:L-glutamate ligase activity"/>
    <property type="evidence" value="ECO:0007669"/>
    <property type="project" value="TreeGrafter"/>
</dbReference>
<proteinExistence type="predicted"/>
<dbReference type="NCBIfam" id="TIGR01916">
    <property type="entry name" value="F420_cofE"/>
    <property type="match status" value="1"/>
</dbReference>
<keyword evidence="3" id="KW-0547">Nucleotide-binding</keyword>
<evidence type="ECO:0000256" key="6">
    <source>
        <dbReference type="ARBA" id="ARBA00023134"/>
    </source>
</evidence>
<dbReference type="PANTHER" id="PTHR47917">
    <property type="match status" value="1"/>
</dbReference>
<feature type="domain" description="Coenzyme F420:L-glutamate ligase-like" evidence="8">
    <location>
        <begin position="5"/>
        <end position="221"/>
    </location>
</feature>
<sequence>MKIIGLKTPVIKPRDDLIEIVLEAVNKNEDLRDGDVLIIASSAISTANGYVRKLSDVEATERARKLGEKSGLDEKFVEIVIHKADKILSVGENCLLTLKNGMLRINAGVDSSNAPPNHVLVMPDNPDREAEEILQKINNETGKKIGVVISDSHIQPLRLGTTGLAVGVAGIEATIDCRGKTDLYERPLTMTFRAVADQLASAAQLVMGETDDQVPAVLIRGVKVNLTGKSETPKISPKRDIYADLLEIRK</sequence>
<dbReference type="PANTHER" id="PTHR47917:SF2">
    <property type="entry name" value="COENZYME F420:L-GLUTAMATE LIGASE-LIKE DOMAIN-CONTAINING PROTEIN"/>
    <property type="match status" value="1"/>
</dbReference>
<organism evidence="9 10">
    <name type="scientific">candidate division MSBL1 archaeon SCGC-AAA261C02</name>
    <dbReference type="NCBI Taxonomy" id="1698272"/>
    <lineage>
        <taxon>Archaea</taxon>
        <taxon>Methanobacteriati</taxon>
        <taxon>Methanobacteriota</taxon>
        <taxon>candidate division MSBL1</taxon>
    </lineage>
</organism>
<name>A0A133UYA5_9EURY</name>
<dbReference type="GO" id="GO:0005525">
    <property type="term" value="F:GTP binding"/>
    <property type="evidence" value="ECO:0007669"/>
    <property type="project" value="UniProtKB-KW"/>
</dbReference>
<keyword evidence="6" id="KW-0342">GTP-binding</keyword>
<accession>A0A133UYA5</accession>
<evidence type="ECO:0000256" key="4">
    <source>
        <dbReference type="ARBA" id="ARBA00022842"/>
    </source>
</evidence>
<keyword evidence="10" id="KW-1185">Reference proteome</keyword>
<keyword evidence="2" id="KW-0479">Metal-binding</keyword>
<keyword evidence="1" id="KW-0436">Ligase</keyword>
<dbReference type="Proteomes" id="UP000070520">
    <property type="component" value="Unassembled WGS sequence"/>
</dbReference>
<evidence type="ECO:0000259" key="8">
    <source>
        <dbReference type="Pfam" id="PF01996"/>
    </source>
</evidence>
<dbReference type="InterPro" id="IPR002847">
    <property type="entry name" value="F420-0_gamma-glut_ligase-dom"/>
</dbReference>
<gene>
    <name evidence="9" type="ORF">AKJ42_03645</name>
</gene>
<dbReference type="Pfam" id="PF01996">
    <property type="entry name" value="F420_ligase"/>
    <property type="match status" value="1"/>
</dbReference>
<reference evidence="9 10" key="1">
    <citation type="journal article" date="2016" name="Sci. Rep.">
        <title>Metabolic traits of an uncultured archaeal lineage -MSBL1- from brine pools of the Red Sea.</title>
        <authorList>
            <person name="Mwirichia R."/>
            <person name="Alam I."/>
            <person name="Rashid M."/>
            <person name="Vinu M."/>
            <person name="Ba-Alawi W."/>
            <person name="Anthony Kamau A."/>
            <person name="Kamanda Ngugi D."/>
            <person name="Goker M."/>
            <person name="Klenk H.P."/>
            <person name="Bajic V."/>
            <person name="Stingl U."/>
        </authorList>
    </citation>
    <scope>NUCLEOTIDE SEQUENCE [LARGE SCALE GENOMIC DNA]</scope>
    <source>
        <strain evidence="9">SCGC-AAA261C02</strain>
    </source>
</reference>
<evidence type="ECO:0000256" key="2">
    <source>
        <dbReference type="ARBA" id="ARBA00022723"/>
    </source>
</evidence>